<dbReference type="InterPro" id="IPR017039">
    <property type="entry name" value="Virul_fac_BrkB"/>
</dbReference>
<dbReference type="PANTHER" id="PTHR30213">
    <property type="entry name" value="INNER MEMBRANE PROTEIN YHJD"/>
    <property type="match status" value="1"/>
</dbReference>
<evidence type="ECO:0000256" key="2">
    <source>
        <dbReference type="ARBA" id="ARBA00022475"/>
    </source>
</evidence>
<name>A0A2T0VHV2_9GAMM</name>
<comment type="subcellular location">
    <subcellularLocation>
        <location evidence="1">Cell membrane</location>
        <topology evidence="1">Multi-pass membrane protein</topology>
    </subcellularLocation>
</comment>
<feature type="transmembrane region" description="Helical" evidence="6">
    <location>
        <begin position="188"/>
        <end position="207"/>
    </location>
</feature>
<organism evidence="7 8">
    <name type="scientific">Halomonas ventosae</name>
    <dbReference type="NCBI Taxonomy" id="229007"/>
    <lineage>
        <taxon>Bacteria</taxon>
        <taxon>Pseudomonadati</taxon>
        <taxon>Pseudomonadota</taxon>
        <taxon>Gammaproteobacteria</taxon>
        <taxon>Oceanospirillales</taxon>
        <taxon>Halomonadaceae</taxon>
        <taxon>Halomonas</taxon>
    </lineage>
</organism>
<dbReference type="Pfam" id="PF03631">
    <property type="entry name" value="Virul_fac_BrkB"/>
    <property type="match status" value="1"/>
</dbReference>
<evidence type="ECO:0000313" key="8">
    <source>
        <dbReference type="Proteomes" id="UP000239896"/>
    </source>
</evidence>
<feature type="transmembrane region" description="Helical" evidence="6">
    <location>
        <begin position="29"/>
        <end position="62"/>
    </location>
</feature>
<dbReference type="GO" id="GO:0005886">
    <property type="term" value="C:plasma membrane"/>
    <property type="evidence" value="ECO:0007669"/>
    <property type="project" value="UniProtKB-SubCell"/>
</dbReference>
<feature type="transmembrane region" description="Helical" evidence="6">
    <location>
        <begin position="253"/>
        <end position="277"/>
    </location>
</feature>
<dbReference type="RefSeq" id="WP_106231712.1">
    <property type="nucleotide sequence ID" value="NZ_PVTM01000013.1"/>
</dbReference>
<dbReference type="NCBIfam" id="TIGR00765">
    <property type="entry name" value="yihY_not_rbn"/>
    <property type="match status" value="1"/>
</dbReference>
<dbReference type="EMBL" id="PVTM01000013">
    <property type="protein sequence ID" value="PRY69784.1"/>
    <property type="molecule type" value="Genomic_DNA"/>
</dbReference>
<evidence type="ECO:0000256" key="5">
    <source>
        <dbReference type="ARBA" id="ARBA00023136"/>
    </source>
</evidence>
<evidence type="ECO:0000256" key="1">
    <source>
        <dbReference type="ARBA" id="ARBA00004651"/>
    </source>
</evidence>
<protein>
    <submittedName>
        <fullName evidence="7">Membrane protein</fullName>
    </submittedName>
</protein>
<keyword evidence="5 6" id="KW-0472">Membrane</keyword>
<proteinExistence type="predicted"/>
<gene>
    <name evidence="7" type="ORF">BCL64_11322</name>
</gene>
<keyword evidence="4 6" id="KW-1133">Transmembrane helix</keyword>
<accession>A0A2T0VHV2</accession>
<keyword evidence="8" id="KW-1185">Reference proteome</keyword>
<comment type="caution">
    <text evidence="7">The sequence shown here is derived from an EMBL/GenBank/DDBJ whole genome shotgun (WGS) entry which is preliminary data.</text>
</comment>
<reference evidence="7 8" key="1">
    <citation type="submission" date="2018-03" db="EMBL/GenBank/DDBJ databases">
        <title>Comparative analysis of microorganisms from saline springs in Andes Mountain Range, Colombia.</title>
        <authorList>
            <person name="Rubin E."/>
        </authorList>
    </citation>
    <scope>NUCLEOTIDE SEQUENCE [LARGE SCALE GENOMIC DNA]</scope>
    <source>
        <strain evidence="7 8">USBA 854</strain>
    </source>
</reference>
<feature type="transmembrane region" description="Helical" evidence="6">
    <location>
        <begin position="112"/>
        <end position="133"/>
    </location>
</feature>
<evidence type="ECO:0000313" key="7">
    <source>
        <dbReference type="EMBL" id="PRY69784.1"/>
    </source>
</evidence>
<dbReference type="AlphaFoldDB" id="A0A2T0VHV2"/>
<dbReference type="PIRSF" id="PIRSF035875">
    <property type="entry name" value="RNase_BN"/>
    <property type="match status" value="1"/>
</dbReference>
<sequence>MAVRAILRRLPPVLHGWVLMAWRVKRALVAYRVTMLAAGVAFYAMLALFPAIAAIISLWALVLDPQDMARQIGEVSRLMPPGAARLVQDQAREIGEHTQAGLSATALGGLTIAMFVASKGVRGLLVGLAVVHGETERRALWQRGLMILALTLGLVVTTQVAIAFVALFPLAIEMMGLEGPFFTLIGLLRWPVLLLAMMAVIAVFYRYGPYRQTPRWEWIRVGTLGATLLWLLGSGGLSLYARHVANLGQLYGSLGAVVVLMLWFWLSAFVVLLGALINVQMGRSPRDDAEPTSA</sequence>
<evidence type="ECO:0000256" key="6">
    <source>
        <dbReference type="SAM" id="Phobius"/>
    </source>
</evidence>
<feature type="transmembrane region" description="Helical" evidence="6">
    <location>
        <begin position="145"/>
        <end position="168"/>
    </location>
</feature>
<evidence type="ECO:0000256" key="4">
    <source>
        <dbReference type="ARBA" id="ARBA00022989"/>
    </source>
</evidence>
<dbReference type="Proteomes" id="UP000239896">
    <property type="component" value="Unassembled WGS sequence"/>
</dbReference>
<dbReference type="PANTHER" id="PTHR30213:SF0">
    <property type="entry name" value="UPF0761 MEMBRANE PROTEIN YIHY"/>
    <property type="match status" value="1"/>
</dbReference>
<keyword evidence="3 6" id="KW-0812">Transmembrane</keyword>
<feature type="transmembrane region" description="Helical" evidence="6">
    <location>
        <begin position="219"/>
        <end position="241"/>
    </location>
</feature>
<evidence type="ECO:0000256" key="3">
    <source>
        <dbReference type="ARBA" id="ARBA00022692"/>
    </source>
</evidence>
<keyword evidence="2" id="KW-1003">Cell membrane</keyword>